<feature type="domain" description="Helicase ATP-binding" evidence="1">
    <location>
        <begin position="18"/>
        <end position="135"/>
    </location>
</feature>
<dbReference type="PANTHER" id="PTHR47396">
    <property type="entry name" value="TYPE I RESTRICTION ENZYME ECOKI R PROTEIN"/>
    <property type="match status" value="1"/>
</dbReference>
<dbReference type="PROSITE" id="PS51194">
    <property type="entry name" value="HELICASE_CTER"/>
    <property type="match status" value="1"/>
</dbReference>
<dbReference type="Gene3D" id="3.40.50.300">
    <property type="entry name" value="P-loop containing nucleotide triphosphate hydrolases"/>
    <property type="match status" value="2"/>
</dbReference>
<dbReference type="SMART" id="SM00490">
    <property type="entry name" value="HELICc"/>
    <property type="match status" value="1"/>
</dbReference>
<evidence type="ECO:0000259" key="2">
    <source>
        <dbReference type="PROSITE" id="PS51194"/>
    </source>
</evidence>
<dbReference type="GO" id="GO:0005524">
    <property type="term" value="F:ATP binding"/>
    <property type="evidence" value="ECO:0007669"/>
    <property type="project" value="InterPro"/>
</dbReference>
<dbReference type="Pfam" id="PF00271">
    <property type="entry name" value="Helicase_C"/>
    <property type="match status" value="1"/>
</dbReference>
<dbReference type="InterPro" id="IPR001650">
    <property type="entry name" value="Helicase_C-like"/>
</dbReference>
<sequence length="480" mass="55528">MTFQLYDYQTELVTKARKSLAKGHKGVLIQSPPGSGKSVVIAEIARLTTDKGNRVMFLVHRKELVEQITETFTANDVDLNLCTIMTVTKVANRLIKLPKPDLIITDETHHSRAKTYRKIYDYYSDVPRLGFTATPWRMNGKGFDDIYSEMIVGKSVKWLIENKRLAPYEFYSIPRADIDKLKKSSTGDYTNQSIEDALKTTIFGDVVENYVKVANGQKTILYAHSIEYSEKFADEFRSAGIKAVHVDSKTPSSERDEIMNDFRNGKIKVLCNVDLISEGFDVPDCTCVIMVRPTDSLVLYLQQSMRCMRYQPNKTATIIDHVANYIRHFLPDTDRTWHLESFEKKHKKKQQNENEIAIKECPNCFGVMESKTLKENNFCCPYCGFKIEVVKIEKDVIDTTLSKLDTQQIVVDYSKINLIKKYKSTDKKELQSIEDWYLYAKARNYKDGWLKHNIPGFKNTPWSIFYQTIKPIKRKYSSIF</sequence>
<dbReference type="EMBL" id="PNHQ01000002">
    <property type="protein sequence ID" value="PMC80468.1"/>
    <property type="molecule type" value="Genomic_DNA"/>
</dbReference>
<gene>
    <name evidence="3" type="ORF">CJ191_01280</name>
</gene>
<proteinExistence type="predicted"/>
<dbReference type="PANTHER" id="PTHR47396:SF1">
    <property type="entry name" value="ATP-DEPENDENT HELICASE IRC3-RELATED"/>
    <property type="match status" value="1"/>
</dbReference>
<dbReference type="PROSITE" id="PS51192">
    <property type="entry name" value="HELICASE_ATP_BIND_1"/>
    <property type="match status" value="1"/>
</dbReference>
<organism evidence="3 4">
    <name type="scientific">Aerococcus viridans</name>
    <dbReference type="NCBI Taxonomy" id="1377"/>
    <lineage>
        <taxon>Bacteria</taxon>
        <taxon>Bacillati</taxon>
        <taxon>Bacillota</taxon>
        <taxon>Bacilli</taxon>
        <taxon>Lactobacillales</taxon>
        <taxon>Aerococcaceae</taxon>
        <taxon>Aerococcus</taxon>
    </lineage>
</organism>
<keyword evidence="3" id="KW-0547">Nucleotide-binding</keyword>
<keyword evidence="4" id="KW-1185">Reference proteome</keyword>
<dbReference type="OrthoDB" id="9802848at2"/>
<dbReference type="InterPro" id="IPR027417">
    <property type="entry name" value="P-loop_NTPase"/>
</dbReference>
<dbReference type="Pfam" id="PF04851">
    <property type="entry name" value="ResIII"/>
    <property type="match status" value="2"/>
</dbReference>
<evidence type="ECO:0000259" key="1">
    <source>
        <dbReference type="PROSITE" id="PS51192"/>
    </source>
</evidence>
<dbReference type="InterPro" id="IPR006935">
    <property type="entry name" value="Helicase/UvrB_N"/>
</dbReference>
<dbReference type="GO" id="GO:0016787">
    <property type="term" value="F:hydrolase activity"/>
    <property type="evidence" value="ECO:0007669"/>
    <property type="project" value="InterPro"/>
</dbReference>
<dbReference type="Proteomes" id="UP000235701">
    <property type="component" value="Unassembled WGS sequence"/>
</dbReference>
<dbReference type="SUPFAM" id="SSF52540">
    <property type="entry name" value="P-loop containing nucleoside triphosphate hydrolases"/>
    <property type="match status" value="1"/>
</dbReference>
<dbReference type="InterPro" id="IPR050742">
    <property type="entry name" value="Helicase_Restrict-Modif_Enz"/>
</dbReference>
<dbReference type="RefSeq" id="WP_102198743.1">
    <property type="nucleotide sequence ID" value="NZ_PNHQ01000002.1"/>
</dbReference>
<name>A0A2N6UFU2_9LACT</name>
<evidence type="ECO:0000313" key="3">
    <source>
        <dbReference type="EMBL" id="PMC80468.1"/>
    </source>
</evidence>
<dbReference type="InterPro" id="IPR014001">
    <property type="entry name" value="Helicase_ATP-bd"/>
</dbReference>
<keyword evidence="3" id="KW-0378">Hydrolase</keyword>
<keyword evidence="3" id="KW-0347">Helicase</keyword>
<dbReference type="GO" id="GO:0004386">
    <property type="term" value="F:helicase activity"/>
    <property type="evidence" value="ECO:0007669"/>
    <property type="project" value="UniProtKB-KW"/>
</dbReference>
<comment type="caution">
    <text evidence="3">The sequence shown here is derived from an EMBL/GenBank/DDBJ whole genome shotgun (WGS) entry which is preliminary data.</text>
</comment>
<keyword evidence="3" id="KW-0067">ATP-binding</keyword>
<dbReference type="SMART" id="SM00487">
    <property type="entry name" value="DEXDc"/>
    <property type="match status" value="1"/>
</dbReference>
<dbReference type="GO" id="GO:0005829">
    <property type="term" value="C:cytosol"/>
    <property type="evidence" value="ECO:0007669"/>
    <property type="project" value="TreeGrafter"/>
</dbReference>
<feature type="domain" description="Helicase C-terminal" evidence="2">
    <location>
        <begin position="205"/>
        <end position="350"/>
    </location>
</feature>
<reference evidence="3 4" key="1">
    <citation type="submission" date="2017-09" db="EMBL/GenBank/DDBJ databases">
        <title>Bacterial strain isolated from the female urinary microbiota.</title>
        <authorList>
            <person name="Thomas-White K."/>
            <person name="Kumar N."/>
            <person name="Forster S."/>
            <person name="Putonti C."/>
            <person name="Lawley T."/>
            <person name="Wolfe A.J."/>
        </authorList>
    </citation>
    <scope>NUCLEOTIDE SEQUENCE [LARGE SCALE GENOMIC DNA]</scope>
    <source>
        <strain evidence="3 4">UMB0240</strain>
    </source>
</reference>
<protein>
    <submittedName>
        <fullName evidence="3">Helicase</fullName>
    </submittedName>
</protein>
<accession>A0A2N6UFU2</accession>
<dbReference type="AlphaFoldDB" id="A0A2N6UFU2"/>
<dbReference type="GO" id="GO:0003677">
    <property type="term" value="F:DNA binding"/>
    <property type="evidence" value="ECO:0007669"/>
    <property type="project" value="InterPro"/>
</dbReference>
<evidence type="ECO:0000313" key="4">
    <source>
        <dbReference type="Proteomes" id="UP000235701"/>
    </source>
</evidence>